<keyword evidence="4" id="KW-1185">Reference proteome</keyword>
<evidence type="ECO:0000256" key="1">
    <source>
        <dbReference type="SAM" id="MobiDB-lite"/>
    </source>
</evidence>
<reference evidence="3 4" key="1">
    <citation type="submission" date="2018-10" db="EMBL/GenBank/DDBJ databases">
        <title>Draft genome of Cortibacter populi DSM10536.</title>
        <authorList>
            <person name="Bernier A.-M."/>
            <person name="Bernard K."/>
        </authorList>
    </citation>
    <scope>NUCLEOTIDE SEQUENCE [LARGE SCALE GENOMIC DNA]</scope>
    <source>
        <strain evidence="3 4">DSM 105136</strain>
    </source>
</reference>
<dbReference type="EMBL" id="RDQO01000001">
    <property type="protein sequence ID" value="RMX08500.1"/>
    <property type="molecule type" value="Genomic_DNA"/>
</dbReference>
<dbReference type="AlphaFoldDB" id="A0A3M6QZR1"/>
<proteinExistence type="predicted"/>
<organism evidence="3 4">
    <name type="scientific">Corticibacter populi</name>
    <dbReference type="NCBI Taxonomy" id="1550736"/>
    <lineage>
        <taxon>Bacteria</taxon>
        <taxon>Pseudomonadati</taxon>
        <taxon>Pseudomonadota</taxon>
        <taxon>Betaproteobacteria</taxon>
        <taxon>Burkholderiales</taxon>
        <taxon>Comamonadaceae</taxon>
        <taxon>Corticibacter</taxon>
    </lineage>
</organism>
<evidence type="ECO:0000313" key="4">
    <source>
        <dbReference type="Proteomes" id="UP000278006"/>
    </source>
</evidence>
<feature type="region of interest" description="Disordered" evidence="1">
    <location>
        <begin position="249"/>
        <end position="285"/>
    </location>
</feature>
<sequence length="285" mass="30529">MKRLLLIAAFVAPLSGFAGSGANYAECLLETMPGTTNAQGFGAGLRLCQQAHPDGYFVIERGSGKGLFGPKSGDACTVAKSRGTTWAPAAAAINQACQCLYSDGRSAELCDNSVRTAAQLVDPLEHIKRHGYDNVRRGSGNETGTMYSINEKAEPRRVSELTHTISRLDQAKGAAEICTYFGNQGMAASGATSLRLAASGYRGDVIACSLQYTAKSGEKSPQIIFYRENGSEMYMYTVTPIRYLTDEEAGFSGSAQSEQGNRRANPGSQKRYYTDEEMGIPPTPP</sequence>
<dbReference type="OrthoDB" id="8795525at2"/>
<evidence type="ECO:0008006" key="5">
    <source>
        <dbReference type="Google" id="ProtNLM"/>
    </source>
</evidence>
<comment type="caution">
    <text evidence="3">The sequence shown here is derived from an EMBL/GenBank/DDBJ whole genome shotgun (WGS) entry which is preliminary data.</text>
</comment>
<gene>
    <name evidence="3" type="ORF">D8I35_05330</name>
</gene>
<evidence type="ECO:0000256" key="2">
    <source>
        <dbReference type="SAM" id="SignalP"/>
    </source>
</evidence>
<name>A0A3M6QZR1_9BURK</name>
<accession>A0A3M6QZR1</accession>
<keyword evidence="2" id="KW-0732">Signal</keyword>
<protein>
    <recommendedName>
        <fullName evidence="5">DUF4189 domain-containing protein</fullName>
    </recommendedName>
</protein>
<dbReference type="Proteomes" id="UP000278006">
    <property type="component" value="Unassembled WGS sequence"/>
</dbReference>
<feature type="signal peptide" evidence="2">
    <location>
        <begin position="1"/>
        <end position="18"/>
    </location>
</feature>
<dbReference type="RefSeq" id="WP_122226626.1">
    <property type="nucleotide sequence ID" value="NZ_RDQO01000001.1"/>
</dbReference>
<evidence type="ECO:0000313" key="3">
    <source>
        <dbReference type="EMBL" id="RMX08500.1"/>
    </source>
</evidence>
<feature type="chain" id="PRO_5017977334" description="DUF4189 domain-containing protein" evidence="2">
    <location>
        <begin position="19"/>
        <end position="285"/>
    </location>
</feature>